<gene>
    <name evidence="2" type="ORF">AVDCRST_MAG29-1870</name>
</gene>
<feature type="region of interest" description="Disordered" evidence="1">
    <location>
        <begin position="1"/>
        <end position="316"/>
    </location>
</feature>
<feature type="compositionally biased region" description="Basic residues" evidence="1">
    <location>
        <begin position="299"/>
        <end position="316"/>
    </location>
</feature>
<feature type="non-terminal residue" evidence="2">
    <location>
        <position position="316"/>
    </location>
</feature>
<feature type="compositionally biased region" description="Basic residues" evidence="1">
    <location>
        <begin position="165"/>
        <end position="178"/>
    </location>
</feature>
<feature type="compositionally biased region" description="Basic residues" evidence="1">
    <location>
        <begin position="1"/>
        <end position="14"/>
    </location>
</feature>
<feature type="non-terminal residue" evidence="2">
    <location>
        <position position="1"/>
    </location>
</feature>
<protein>
    <submittedName>
        <fullName evidence="2">UDP-glucuronate decarboxylase</fullName>
        <ecNumber evidence="2">4.1.1.35</ecNumber>
    </submittedName>
</protein>
<dbReference type="EC" id="4.1.1.35" evidence="2"/>
<organism evidence="2">
    <name type="scientific">uncultured Nocardioidaceae bacterium</name>
    <dbReference type="NCBI Taxonomy" id="253824"/>
    <lineage>
        <taxon>Bacteria</taxon>
        <taxon>Bacillati</taxon>
        <taxon>Actinomycetota</taxon>
        <taxon>Actinomycetes</taxon>
        <taxon>Propionibacteriales</taxon>
        <taxon>Nocardioidaceae</taxon>
        <taxon>environmental samples</taxon>
    </lineage>
</organism>
<reference evidence="2" key="1">
    <citation type="submission" date="2020-02" db="EMBL/GenBank/DDBJ databases">
        <authorList>
            <person name="Meier V. D."/>
        </authorList>
    </citation>
    <scope>NUCLEOTIDE SEQUENCE</scope>
    <source>
        <strain evidence="2">AVDCRST_MAG29</strain>
    </source>
</reference>
<feature type="compositionally biased region" description="Low complexity" evidence="1">
    <location>
        <begin position="80"/>
        <end position="99"/>
    </location>
</feature>
<dbReference type="EMBL" id="CADCUG010000117">
    <property type="protein sequence ID" value="CAA9345836.1"/>
    <property type="molecule type" value="Genomic_DNA"/>
</dbReference>
<feature type="compositionally biased region" description="Basic and acidic residues" evidence="1">
    <location>
        <begin position="35"/>
        <end position="45"/>
    </location>
</feature>
<feature type="compositionally biased region" description="Basic residues" evidence="1">
    <location>
        <begin position="250"/>
        <end position="263"/>
    </location>
</feature>
<dbReference type="AlphaFoldDB" id="A0A6J4LZ77"/>
<evidence type="ECO:0000313" key="2">
    <source>
        <dbReference type="EMBL" id="CAA9345836.1"/>
    </source>
</evidence>
<dbReference type="GO" id="GO:0048040">
    <property type="term" value="F:UDP-glucuronate decarboxylase activity"/>
    <property type="evidence" value="ECO:0007669"/>
    <property type="project" value="UniProtKB-EC"/>
</dbReference>
<name>A0A6J4LZ77_9ACTN</name>
<sequence>EQCRRRRGHRRGRVPRLLAVPPAARGRLRGRQCRRPLDRAGGERRRPARAPWLHRSYGRRVRRHRRRRPGGGCGPPRVPGVPAGVPAAGGADPACGQPGHVRGTRPGSAQGRPVPAGVDVGGVWRPGGAPADRELLGQRQPGRPAQHVRRGQALLRGCDRDVPPRLRRKHRHRAHLQHLRPADGPQRRPRGAQLHQPGTARRADDGVRRRQPDPVAVPRARHRTSAGGHAGLTPPGADQCRQPARGQHAAARHRDRRRRRGRAGRTACRPARRRSTRALPGHHVGWSGARLATRDSPRRRARRDGRVVSHPRHRRL</sequence>
<feature type="compositionally biased region" description="Basic residues" evidence="1">
    <location>
        <begin position="56"/>
        <end position="69"/>
    </location>
</feature>
<evidence type="ECO:0000256" key="1">
    <source>
        <dbReference type="SAM" id="MobiDB-lite"/>
    </source>
</evidence>
<keyword evidence="2" id="KW-0456">Lyase</keyword>
<proteinExistence type="predicted"/>
<feature type="compositionally biased region" description="Basic and acidic residues" evidence="1">
    <location>
        <begin position="201"/>
        <end position="212"/>
    </location>
</feature>
<accession>A0A6J4LZ77</accession>